<keyword evidence="5 11" id="KW-1133">Transmembrane helix</keyword>
<dbReference type="Pfam" id="PF00639">
    <property type="entry name" value="Rotamase"/>
    <property type="match status" value="1"/>
</dbReference>
<dbReference type="Pfam" id="PF13624">
    <property type="entry name" value="SurA_N_3"/>
    <property type="match status" value="1"/>
</dbReference>
<evidence type="ECO:0000256" key="6">
    <source>
        <dbReference type="ARBA" id="ARBA00023136"/>
    </source>
</evidence>
<evidence type="ECO:0000256" key="4">
    <source>
        <dbReference type="ARBA" id="ARBA00022692"/>
    </source>
</evidence>
<evidence type="ECO:0000313" key="13">
    <source>
        <dbReference type="EMBL" id="OIQ91636.1"/>
    </source>
</evidence>
<dbReference type="InterPro" id="IPR046357">
    <property type="entry name" value="PPIase_dom_sf"/>
</dbReference>
<dbReference type="InterPro" id="IPR027304">
    <property type="entry name" value="Trigger_fact/SurA_dom_sf"/>
</dbReference>
<dbReference type="GO" id="GO:0005886">
    <property type="term" value="C:plasma membrane"/>
    <property type="evidence" value="ECO:0007669"/>
    <property type="project" value="UniProtKB-SubCell"/>
</dbReference>
<dbReference type="PANTHER" id="PTHR47529:SF1">
    <property type="entry name" value="PERIPLASMIC CHAPERONE PPID"/>
    <property type="match status" value="1"/>
</dbReference>
<dbReference type="PANTHER" id="PTHR47529">
    <property type="entry name" value="PEPTIDYL-PROLYL CIS-TRANS ISOMERASE D"/>
    <property type="match status" value="1"/>
</dbReference>
<dbReference type="InterPro" id="IPR052029">
    <property type="entry name" value="PpiD_chaperone"/>
</dbReference>
<organism evidence="13">
    <name type="scientific">mine drainage metagenome</name>
    <dbReference type="NCBI Taxonomy" id="410659"/>
    <lineage>
        <taxon>unclassified sequences</taxon>
        <taxon>metagenomes</taxon>
        <taxon>ecological metagenomes</taxon>
    </lineage>
</organism>
<keyword evidence="13" id="KW-0413">Isomerase</keyword>
<reference evidence="13" key="1">
    <citation type="submission" date="2016-10" db="EMBL/GenBank/DDBJ databases">
        <title>Sequence of Gallionella enrichment culture.</title>
        <authorList>
            <person name="Poehlein A."/>
            <person name="Muehling M."/>
            <person name="Daniel R."/>
        </authorList>
    </citation>
    <scope>NUCLEOTIDE SEQUENCE</scope>
</reference>
<keyword evidence="4 11" id="KW-0812">Transmembrane</keyword>
<dbReference type="PROSITE" id="PS01096">
    <property type="entry name" value="PPIC_PPIASE_1"/>
    <property type="match status" value="1"/>
</dbReference>
<dbReference type="PROSITE" id="PS50198">
    <property type="entry name" value="PPIC_PPIASE_2"/>
    <property type="match status" value="1"/>
</dbReference>
<protein>
    <recommendedName>
        <fullName evidence="9">Periplasmic chaperone PpiD</fullName>
    </recommendedName>
    <alternativeName>
        <fullName evidence="10">Periplasmic folding chaperone</fullName>
    </alternativeName>
</protein>
<name>A0A1J5RHP9_9ZZZZ</name>
<dbReference type="SUPFAM" id="SSF109998">
    <property type="entry name" value="Triger factor/SurA peptide-binding domain-like"/>
    <property type="match status" value="1"/>
</dbReference>
<gene>
    <name evidence="13" type="primary">ppiD_7</name>
    <name evidence="13" type="ORF">GALL_264100</name>
</gene>
<evidence type="ECO:0000256" key="11">
    <source>
        <dbReference type="SAM" id="Phobius"/>
    </source>
</evidence>
<dbReference type="SUPFAM" id="SSF54534">
    <property type="entry name" value="FKBP-like"/>
    <property type="match status" value="1"/>
</dbReference>
<feature type="transmembrane region" description="Helical" evidence="11">
    <location>
        <begin position="12"/>
        <end position="32"/>
    </location>
</feature>
<evidence type="ECO:0000256" key="10">
    <source>
        <dbReference type="ARBA" id="ARBA00042775"/>
    </source>
</evidence>
<dbReference type="Gene3D" id="1.10.4030.10">
    <property type="entry name" value="Porin chaperone SurA, peptide-binding domain"/>
    <property type="match status" value="1"/>
</dbReference>
<keyword evidence="7" id="KW-0143">Chaperone</keyword>
<evidence type="ECO:0000256" key="2">
    <source>
        <dbReference type="ARBA" id="ARBA00022475"/>
    </source>
</evidence>
<evidence type="ECO:0000256" key="3">
    <source>
        <dbReference type="ARBA" id="ARBA00022519"/>
    </source>
</evidence>
<dbReference type="InterPro" id="IPR023058">
    <property type="entry name" value="PPIase_PpiC_CS"/>
</dbReference>
<dbReference type="EMBL" id="MLJW01000253">
    <property type="protein sequence ID" value="OIQ91636.1"/>
    <property type="molecule type" value="Genomic_DNA"/>
</dbReference>
<evidence type="ECO:0000256" key="7">
    <source>
        <dbReference type="ARBA" id="ARBA00023186"/>
    </source>
</evidence>
<evidence type="ECO:0000256" key="8">
    <source>
        <dbReference type="ARBA" id="ARBA00038408"/>
    </source>
</evidence>
<dbReference type="AlphaFoldDB" id="A0A1J5RHP9"/>
<comment type="caution">
    <text evidence="13">The sequence shown here is derived from an EMBL/GenBank/DDBJ whole genome shotgun (WGS) entry which is preliminary data.</text>
</comment>
<dbReference type="Gene3D" id="3.10.50.40">
    <property type="match status" value="1"/>
</dbReference>
<evidence type="ECO:0000256" key="9">
    <source>
        <dbReference type="ARBA" id="ARBA00040743"/>
    </source>
</evidence>
<sequence>MFEIVRRHTKLMQIILFVLIFPSFVLFGIQGYDHLTDEANLAAKVGGIPISMQQFDQTQREQVTRLQQALGGRVDISAIDTPAMRMRTLDGMIDQLLIELAVNKQHLVVGDSAVQQAILQIPQIAALRRPDGSFDVNAYRNLLEAQGMSPQQFEAQVRAQLLQQQAVGAIGDAAIASHAVAASLNDWQRQTRSVRVALYAAKDYTAQVKPDDAELQTFYQQHQADFQVPEQASIEYVVLNTAALAQGVNVTPQQVRAYYDQHPDKFGTPEQRRASHILIALPAKPTAAQVAAAQAKADAIAAEAKKDPARFAELAKRDSQDPGSAASGGDLGYFTRDGMVKPFADAVFALSKPGQITGPVRSPFGFHIIELTGIKPGQRKPFDDVRASIEQQLRADAATKLYAEVSDKFSNKVYEDSRSFAAVAAQYHLQVQHAQGVTPTPRAGDANTDPLANPSFLKALFSPNSLRDKRNIAAVEIGPGAMASGRILDATPAGTLSFAQARDKVRALFVEQRAEQLAEQAGQAALQQARDGKAQPQWGPTQPLTLDAKGVSPALLAAVFRARADKLPQLVGVALPGQGYAVVSLDAVNAAQTDPAQLKAQLGAQEQALQQAVTYAYLQSLRRRYGVKVLYKPSSANASAND</sequence>
<accession>A0A1J5RHP9</accession>
<proteinExistence type="inferred from homology"/>
<feature type="domain" description="PpiC" evidence="12">
    <location>
        <begin position="269"/>
        <end position="373"/>
    </location>
</feature>
<dbReference type="GO" id="GO:0003755">
    <property type="term" value="F:peptidyl-prolyl cis-trans isomerase activity"/>
    <property type="evidence" value="ECO:0007669"/>
    <property type="project" value="InterPro"/>
</dbReference>
<keyword evidence="6 11" id="KW-0472">Membrane</keyword>
<comment type="similarity">
    <text evidence="8">Belongs to the PpiD chaperone family.</text>
</comment>
<evidence type="ECO:0000256" key="5">
    <source>
        <dbReference type="ARBA" id="ARBA00022989"/>
    </source>
</evidence>
<evidence type="ECO:0000259" key="12">
    <source>
        <dbReference type="PROSITE" id="PS50198"/>
    </source>
</evidence>
<comment type="subcellular location">
    <subcellularLocation>
        <location evidence="1">Cell inner membrane</location>
        <topology evidence="1">Single-pass type II membrane protein</topology>
        <orientation evidence="1">Periplasmic side</orientation>
    </subcellularLocation>
</comment>
<keyword evidence="2" id="KW-1003">Cell membrane</keyword>
<evidence type="ECO:0000256" key="1">
    <source>
        <dbReference type="ARBA" id="ARBA00004382"/>
    </source>
</evidence>
<dbReference type="InterPro" id="IPR000297">
    <property type="entry name" value="PPIase_PpiC"/>
</dbReference>
<keyword evidence="3" id="KW-0997">Cell inner membrane</keyword>